<dbReference type="GO" id="GO:0000175">
    <property type="term" value="F:3'-5'-RNA exonuclease activity"/>
    <property type="evidence" value="ECO:0007669"/>
    <property type="project" value="TreeGrafter"/>
</dbReference>
<sequence>MTTTTISRSLPIRLVTLNIRYATKNPSPGEEPWSVRCPRLCAQLNFITAGCGLAFICLQEVLHSQLTDLQARLGPAWGHIGRGREDGKQAGEYSPIFFRADRWECERSRTCWLSPTPDVPSKGWDAALERVVTLGSFRHWESGTSVVVMSTHFDHRGEVAREQSARLLLELARTWPEHDTAAETSPLPPVFIGGDFNSTPTGRAYQVLTEPGSGVRDISDLVPDEAKYGNREITYTSFGEPGEQPARIDFLFARDTERLCVLNLGILANRFDDGVYLSDHRPVVADVEIPVSAAT</sequence>
<name>A0AAN6MTY6_9PEZI</name>
<dbReference type="GO" id="GO:0004519">
    <property type="term" value="F:endonuclease activity"/>
    <property type="evidence" value="ECO:0007669"/>
    <property type="project" value="UniProtKB-KW"/>
</dbReference>
<dbReference type="Proteomes" id="UP001303889">
    <property type="component" value="Unassembled WGS sequence"/>
</dbReference>
<dbReference type="InterPro" id="IPR005135">
    <property type="entry name" value="Endo/exonuclease/phosphatase"/>
</dbReference>
<dbReference type="InterPro" id="IPR036691">
    <property type="entry name" value="Endo/exonu/phosph_ase_sf"/>
</dbReference>
<proteinExistence type="predicted"/>
<evidence type="ECO:0000313" key="2">
    <source>
        <dbReference type="EMBL" id="KAK3905933.1"/>
    </source>
</evidence>
<evidence type="ECO:0000313" key="3">
    <source>
        <dbReference type="Proteomes" id="UP001303889"/>
    </source>
</evidence>
<dbReference type="AlphaFoldDB" id="A0AAN6MTY6"/>
<protein>
    <submittedName>
        <fullName evidence="2">Endonuclease/exonuclease/phosphatase</fullName>
    </submittedName>
</protein>
<feature type="domain" description="Endonuclease/exonuclease/phosphatase" evidence="1">
    <location>
        <begin position="16"/>
        <end position="280"/>
    </location>
</feature>
<dbReference type="Gene3D" id="3.60.10.10">
    <property type="entry name" value="Endonuclease/exonuclease/phosphatase"/>
    <property type="match status" value="1"/>
</dbReference>
<dbReference type="PANTHER" id="PTHR12121">
    <property type="entry name" value="CARBON CATABOLITE REPRESSOR PROTEIN 4"/>
    <property type="match status" value="1"/>
</dbReference>
<keyword evidence="2" id="KW-0255">Endonuclease</keyword>
<dbReference type="CDD" id="cd09083">
    <property type="entry name" value="EEP-1"/>
    <property type="match status" value="1"/>
</dbReference>
<keyword evidence="2" id="KW-0540">Nuclease</keyword>
<dbReference type="SUPFAM" id="SSF56219">
    <property type="entry name" value="DNase I-like"/>
    <property type="match status" value="1"/>
</dbReference>
<dbReference type="InterPro" id="IPR050410">
    <property type="entry name" value="CCR4/nocturin_mRNA_transcr"/>
</dbReference>
<organism evidence="2 3">
    <name type="scientific">Staphylotrichum tortipilum</name>
    <dbReference type="NCBI Taxonomy" id="2831512"/>
    <lineage>
        <taxon>Eukaryota</taxon>
        <taxon>Fungi</taxon>
        <taxon>Dikarya</taxon>
        <taxon>Ascomycota</taxon>
        <taxon>Pezizomycotina</taxon>
        <taxon>Sordariomycetes</taxon>
        <taxon>Sordariomycetidae</taxon>
        <taxon>Sordariales</taxon>
        <taxon>Chaetomiaceae</taxon>
        <taxon>Staphylotrichum</taxon>
    </lineage>
</organism>
<reference evidence="2" key="2">
    <citation type="submission" date="2023-05" db="EMBL/GenBank/DDBJ databases">
        <authorList>
            <consortium name="Lawrence Berkeley National Laboratory"/>
            <person name="Steindorff A."/>
            <person name="Hensen N."/>
            <person name="Bonometti L."/>
            <person name="Westerberg I."/>
            <person name="Brannstrom I.O."/>
            <person name="Guillou S."/>
            <person name="Cros-Aarteil S."/>
            <person name="Calhoun S."/>
            <person name="Haridas S."/>
            <person name="Kuo A."/>
            <person name="Mondo S."/>
            <person name="Pangilinan J."/>
            <person name="Riley R."/>
            <person name="Labutti K."/>
            <person name="Andreopoulos B."/>
            <person name="Lipzen A."/>
            <person name="Chen C."/>
            <person name="Yanf M."/>
            <person name="Daum C."/>
            <person name="Ng V."/>
            <person name="Clum A."/>
            <person name="Ohm R."/>
            <person name="Martin F."/>
            <person name="Silar P."/>
            <person name="Natvig D."/>
            <person name="Lalanne C."/>
            <person name="Gautier V."/>
            <person name="Ament-Velasquez S.L."/>
            <person name="Kruys A."/>
            <person name="Hutchinson M.I."/>
            <person name="Powell A.J."/>
            <person name="Barry K."/>
            <person name="Miller A.N."/>
            <person name="Grigoriev I.V."/>
            <person name="Debuchy R."/>
            <person name="Gladieux P."/>
            <person name="Thoren M.H."/>
            <person name="Johannesson H."/>
        </authorList>
    </citation>
    <scope>NUCLEOTIDE SEQUENCE</scope>
    <source>
        <strain evidence="2">CBS 103.79</strain>
    </source>
</reference>
<gene>
    <name evidence="2" type="ORF">C8A05DRAFT_30232</name>
</gene>
<evidence type="ECO:0000259" key="1">
    <source>
        <dbReference type="Pfam" id="PF03372"/>
    </source>
</evidence>
<dbReference type="Pfam" id="PF03372">
    <property type="entry name" value="Exo_endo_phos"/>
    <property type="match status" value="1"/>
</dbReference>
<accession>A0AAN6MTY6</accession>
<comment type="caution">
    <text evidence="2">The sequence shown here is derived from an EMBL/GenBank/DDBJ whole genome shotgun (WGS) entry which is preliminary data.</text>
</comment>
<dbReference type="PANTHER" id="PTHR12121:SF36">
    <property type="entry name" value="ENDONUCLEASE_EXONUCLEASE_PHOSPHATASE DOMAIN-CONTAINING PROTEIN"/>
    <property type="match status" value="1"/>
</dbReference>
<keyword evidence="3" id="KW-1185">Reference proteome</keyword>
<dbReference type="EMBL" id="MU855341">
    <property type="protein sequence ID" value="KAK3905933.1"/>
    <property type="molecule type" value="Genomic_DNA"/>
</dbReference>
<keyword evidence="2" id="KW-0378">Hydrolase</keyword>
<reference evidence="2" key="1">
    <citation type="journal article" date="2023" name="Mol. Phylogenet. Evol.">
        <title>Genome-scale phylogeny and comparative genomics of the fungal order Sordariales.</title>
        <authorList>
            <person name="Hensen N."/>
            <person name="Bonometti L."/>
            <person name="Westerberg I."/>
            <person name="Brannstrom I.O."/>
            <person name="Guillou S."/>
            <person name="Cros-Aarteil S."/>
            <person name="Calhoun S."/>
            <person name="Haridas S."/>
            <person name="Kuo A."/>
            <person name="Mondo S."/>
            <person name="Pangilinan J."/>
            <person name="Riley R."/>
            <person name="LaButti K."/>
            <person name="Andreopoulos B."/>
            <person name="Lipzen A."/>
            <person name="Chen C."/>
            <person name="Yan M."/>
            <person name="Daum C."/>
            <person name="Ng V."/>
            <person name="Clum A."/>
            <person name="Steindorff A."/>
            <person name="Ohm R.A."/>
            <person name="Martin F."/>
            <person name="Silar P."/>
            <person name="Natvig D.O."/>
            <person name="Lalanne C."/>
            <person name="Gautier V."/>
            <person name="Ament-Velasquez S.L."/>
            <person name="Kruys A."/>
            <person name="Hutchinson M.I."/>
            <person name="Powell A.J."/>
            <person name="Barry K."/>
            <person name="Miller A.N."/>
            <person name="Grigoriev I.V."/>
            <person name="Debuchy R."/>
            <person name="Gladieux P."/>
            <person name="Hiltunen Thoren M."/>
            <person name="Johannesson H."/>
        </authorList>
    </citation>
    <scope>NUCLEOTIDE SEQUENCE</scope>
    <source>
        <strain evidence="2">CBS 103.79</strain>
    </source>
</reference>